<feature type="non-terminal residue" evidence="2">
    <location>
        <position position="169"/>
    </location>
</feature>
<reference evidence="3" key="2">
    <citation type="submission" date="2015-01" db="EMBL/GenBank/DDBJ databases">
        <title>Evolutionary Origins and Diversification of the Mycorrhizal Mutualists.</title>
        <authorList>
            <consortium name="DOE Joint Genome Institute"/>
            <consortium name="Mycorrhizal Genomics Consortium"/>
            <person name="Kohler A."/>
            <person name="Kuo A."/>
            <person name="Nagy L.G."/>
            <person name="Floudas D."/>
            <person name="Copeland A."/>
            <person name="Barry K.W."/>
            <person name="Cichocki N."/>
            <person name="Veneault-Fourrey C."/>
            <person name="LaButti K."/>
            <person name="Lindquist E.A."/>
            <person name="Lipzen A."/>
            <person name="Lundell T."/>
            <person name="Morin E."/>
            <person name="Murat C."/>
            <person name="Riley R."/>
            <person name="Ohm R."/>
            <person name="Sun H."/>
            <person name="Tunlid A."/>
            <person name="Henrissat B."/>
            <person name="Grigoriev I.V."/>
            <person name="Hibbett D.S."/>
            <person name="Martin F."/>
        </authorList>
    </citation>
    <scope>NUCLEOTIDE SEQUENCE [LARGE SCALE GENOMIC DNA]</scope>
    <source>
        <strain evidence="3">Zn</strain>
    </source>
</reference>
<dbReference type="InParanoid" id="A0A0C3GXV7"/>
<dbReference type="Proteomes" id="UP000054321">
    <property type="component" value="Unassembled WGS sequence"/>
</dbReference>
<protein>
    <submittedName>
        <fullName evidence="2">Uncharacterized protein</fullName>
    </submittedName>
</protein>
<evidence type="ECO:0000313" key="2">
    <source>
        <dbReference type="EMBL" id="KIN00901.1"/>
    </source>
</evidence>
<feature type="compositionally biased region" description="Polar residues" evidence="1">
    <location>
        <begin position="135"/>
        <end position="147"/>
    </location>
</feature>
<sequence>MSAAEKLRLLQAIRDSGASREGKIPWRNIALELKETGKRMTWKVCIRRLMNRLPGSEEMSFGETIERLVDVFEASAPNEPEGLELNPLMSSYTRGPSLSQTMTANNEPDPLATDSDEEEQVIKAMSAKKGRKSMRTSNTKSKGNEASNAGDGERQPSTPKEKRKFRDRM</sequence>
<dbReference type="AlphaFoldDB" id="A0A0C3GXV7"/>
<evidence type="ECO:0000256" key="1">
    <source>
        <dbReference type="SAM" id="MobiDB-lite"/>
    </source>
</evidence>
<name>A0A0C3GXV7_OIDMZ</name>
<dbReference type="HOGENOM" id="CLU_1582396_0_0_1"/>
<reference evidence="2 3" key="1">
    <citation type="submission" date="2014-04" db="EMBL/GenBank/DDBJ databases">
        <authorList>
            <consortium name="DOE Joint Genome Institute"/>
            <person name="Kuo A."/>
            <person name="Martino E."/>
            <person name="Perotto S."/>
            <person name="Kohler A."/>
            <person name="Nagy L.G."/>
            <person name="Floudas D."/>
            <person name="Copeland A."/>
            <person name="Barry K.W."/>
            <person name="Cichocki N."/>
            <person name="Veneault-Fourrey C."/>
            <person name="LaButti K."/>
            <person name="Lindquist E.A."/>
            <person name="Lipzen A."/>
            <person name="Lundell T."/>
            <person name="Morin E."/>
            <person name="Murat C."/>
            <person name="Sun H."/>
            <person name="Tunlid A."/>
            <person name="Henrissat B."/>
            <person name="Grigoriev I.V."/>
            <person name="Hibbett D.S."/>
            <person name="Martin F."/>
            <person name="Nordberg H.P."/>
            <person name="Cantor M.N."/>
            <person name="Hua S.X."/>
        </authorList>
    </citation>
    <scope>NUCLEOTIDE SEQUENCE [LARGE SCALE GENOMIC DNA]</scope>
    <source>
        <strain evidence="2 3">Zn</strain>
    </source>
</reference>
<gene>
    <name evidence="2" type="ORF">OIDMADRAFT_19012</name>
</gene>
<dbReference type="EMBL" id="KN832876">
    <property type="protein sequence ID" value="KIN00901.1"/>
    <property type="molecule type" value="Genomic_DNA"/>
</dbReference>
<accession>A0A0C3GXV7</accession>
<organism evidence="2 3">
    <name type="scientific">Oidiodendron maius (strain Zn)</name>
    <dbReference type="NCBI Taxonomy" id="913774"/>
    <lineage>
        <taxon>Eukaryota</taxon>
        <taxon>Fungi</taxon>
        <taxon>Dikarya</taxon>
        <taxon>Ascomycota</taxon>
        <taxon>Pezizomycotina</taxon>
        <taxon>Leotiomycetes</taxon>
        <taxon>Leotiomycetes incertae sedis</taxon>
        <taxon>Myxotrichaceae</taxon>
        <taxon>Oidiodendron</taxon>
    </lineage>
</organism>
<dbReference type="STRING" id="913774.A0A0C3GXV7"/>
<feature type="region of interest" description="Disordered" evidence="1">
    <location>
        <begin position="78"/>
        <end position="169"/>
    </location>
</feature>
<proteinExistence type="predicted"/>
<keyword evidence="3" id="KW-1185">Reference proteome</keyword>
<dbReference type="OrthoDB" id="39591at2759"/>
<feature type="compositionally biased region" description="Polar residues" evidence="1">
    <location>
        <begin position="88"/>
        <end position="106"/>
    </location>
</feature>
<evidence type="ECO:0000313" key="3">
    <source>
        <dbReference type="Proteomes" id="UP000054321"/>
    </source>
</evidence>